<dbReference type="OMA" id="GTHEYCD"/>
<keyword evidence="5 12" id="KW-0012">Acyltransferase</keyword>
<evidence type="ECO:0000256" key="10">
    <source>
        <dbReference type="ARBA" id="ARBA00078624"/>
    </source>
</evidence>
<evidence type="ECO:0000256" key="7">
    <source>
        <dbReference type="ARBA" id="ARBA00067076"/>
    </source>
</evidence>
<dbReference type="HAMAP" id="MF_00985">
    <property type="entry name" value="2am3keto_CoA_ligase"/>
    <property type="match status" value="1"/>
</dbReference>
<proteinExistence type="inferred from homology"/>
<keyword evidence="4" id="KW-0663">Pyridoxal phosphate</keyword>
<dbReference type="VEuPathDB" id="TriTrypDB:TvY486_0805600"/>
<dbReference type="InterPro" id="IPR015422">
    <property type="entry name" value="PyrdxlP-dep_Trfase_small"/>
</dbReference>
<dbReference type="AlphaFoldDB" id="G0U1J6"/>
<comment type="catalytic activity">
    <reaction evidence="6">
        <text>glycine + acetyl-CoA = (2S)-2-amino-3-oxobutanoate + CoA</text>
        <dbReference type="Rhea" id="RHEA:20736"/>
        <dbReference type="ChEBI" id="CHEBI:57287"/>
        <dbReference type="ChEBI" id="CHEBI:57288"/>
        <dbReference type="ChEBI" id="CHEBI:57305"/>
        <dbReference type="ChEBI" id="CHEBI:78948"/>
        <dbReference type="EC" id="2.3.1.29"/>
    </reaction>
    <physiologicalReaction direction="right-to-left" evidence="6">
        <dbReference type="Rhea" id="RHEA:20738"/>
    </physiologicalReaction>
</comment>
<organism evidence="12">
    <name type="scientific">Trypanosoma vivax (strain Y486)</name>
    <dbReference type="NCBI Taxonomy" id="1055687"/>
    <lineage>
        <taxon>Eukaryota</taxon>
        <taxon>Discoba</taxon>
        <taxon>Euglenozoa</taxon>
        <taxon>Kinetoplastea</taxon>
        <taxon>Metakinetoplastina</taxon>
        <taxon>Trypanosomatida</taxon>
        <taxon>Trypanosomatidae</taxon>
        <taxon>Trypanosoma</taxon>
        <taxon>Duttonella</taxon>
    </lineage>
</organism>
<dbReference type="GO" id="GO:0008890">
    <property type="term" value="F:glycine C-acetyltransferase activity"/>
    <property type="evidence" value="ECO:0007669"/>
    <property type="project" value="UniProtKB-EC"/>
</dbReference>
<dbReference type="Gene3D" id="3.90.1150.10">
    <property type="entry name" value="Aspartate Aminotransferase, domain 1"/>
    <property type="match status" value="1"/>
</dbReference>
<evidence type="ECO:0000256" key="8">
    <source>
        <dbReference type="ARBA" id="ARBA00069660"/>
    </source>
</evidence>
<evidence type="ECO:0000259" key="11">
    <source>
        <dbReference type="Pfam" id="PF00155"/>
    </source>
</evidence>
<protein>
    <recommendedName>
        <fullName evidence="8">2-amino-3-ketobutyrate coenzyme A ligase, mitochondrial</fullName>
        <ecNumber evidence="7">2.3.1.29</ecNumber>
    </recommendedName>
    <alternativeName>
        <fullName evidence="9">Aminoacetone synthase</fullName>
    </alternativeName>
    <alternativeName>
        <fullName evidence="10">Glycine acetyltransferase</fullName>
    </alternativeName>
</protein>
<dbReference type="NCBIfam" id="TIGR01822">
    <property type="entry name" value="2am3keto_CoA"/>
    <property type="match status" value="1"/>
</dbReference>
<dbReference type="NCBIfam" id="NF005394">
    <property type="entry name" value="PRK06939.1"/>
    <property type="match status" value="1"/>
</dbReference>
<evidence type="ECO:0000313" key="12">
    <source>
        <dbReference type="EMBL" id="CCC49953.1"/>
    </source>
</evidence>
<dbReference type="PROSITE" id="PS00599">
    <property type="entry name" value="AA_TRANSFER_CLASS_2"/>
    <property type="match status" value="1"/>
</dbReference>
<dbReference type="InterPro" id="IPR004839">
    <property type="entry name" value="Aminotransferase_I/II_large"/>
</dbReference>
<evidence type="ECO:0000256" key="3">
    <source>
        <dbReference type="ARBA" id="ARBA00022679"/>
    </source>
</evidence>
<comment type="similarity">
    <text evidence="2">Belongs to the class-II pyridoxal-phosphate-dependent aminotransferase family.</text>
</comment>
<keyword evidence="3 12" id="KW-0808">Transferase</keyword>
<accession>G0U1J6</accession>
<dbReference type="EMBL" id="HE573024">
    <property type="protein sequence ID" value="CCC49953.1"/>
    <property type="molecule type" value="Genomic_DNA"/>
</dbReference>
<evidence type="ECO:0000256" key="6">
    <source>
        <dbReference type="ARBA" id="ARBA00052559"/>
    </source>
</evidence>
<dbReference type="InterPro" id="IPR015424">
    <property type="entry name" value="PyrdxlP-dep_Trfase"/>
</dbReference>
<dbReference type="InterPro" id="IPR001917">
    <property type="entry name" value="Aminotrans_II_pyridoxalP_BS"/>
</dbReference>
<dbReference type="InterPro" id="IPR015421">
    <property type="entry name" value="PyrdxlP-dep_Trfase_major"/>
</dbReference>
<dbReference type="FunFam" id="3.40.640.10:FF:000006">
    <property type="entry name" value="5-aminolevulinate synthase, mitochondrial"/>
    <property type="match status" value="1"/>
</dbReference>
<dbReference type="InterPro" id="IPR050087">
    <property type="entry name" value="AON_synthase_class-II"/>
</dbReference>
<evidence type="ECO:0000256" key="5">
    <source>
        <dbReference type="ARBA" id="ARBA00023315"/>
    </source>
</evidence>
<reference evidence="12" key="1">
    <citation type="journal article" date="2012" name="Proc. Natl. Acad. Sci. U.S.A.">
        <title>Antigenic diversity is generated by distinct evolutionary mechanisms in African trypanosome species.</title>
        <authorList>
            <person name="Jackson A.P."/>
            <person name="Berry A."/>
            <person name="Aslett M."/>
            <person name="Allison H.C."/>
            <person name="Burton P."/>
            <person name="Vavrova-Anderson J."/>
            <person name="Brown R."/>
            <person name="Browne H."/>
            <person name="Corton N."/>
            <person name="Hauser H."/>
            <person name="Gamble J."/>
            <person name="Gilderthorp R."/>
            <person name="Marcello L."/>
            <person name="McQuillan J."/>
            <person name="Otto T.D."/>
            <person name="Quail M.A."/>
            <person name="Sanders M.J."/>
            <person name="van Tonder A."/>
            <person name="Ginger M.L."/>
            <person name="Field M.C."/>
            <person name="Barry J.D."/>
            <person name="Hertz-Fowler C."/>
            <person name="Berriman M."/>
        </authorList>
    </citation>
    <scope>NUCLEOTIDE SEQUENCE</scope>
    <source>
        <strain evidence="12">Y486</strain>
    </source>
</reference>
<dbReference type="SUPFAM" id="SSF53383">
    <property type="entry name" value="PLP-dependent transferases"/>
    <property type="match status" value="1"/>
</dbReference>
<dbReference type="PANTHER" id="PTHR13693">
    <property type="entry name" value="CLASS II AMINOTRANSFERASE/8-AMINO-7-OXONONANOATE SYNTHASE"/>
    <property type="match status" value="1"/>
</dbReference>
<dbReference type="FunFam" id="3.90.1150.10:FF:000004">
    <property type="entry name" value="2-amino-3-ketobutyrate coenzyme A ligase"/>
    <property type="match status" value="1"/>
</dbReference>
<dbReference type="GO" id="GO:0005739">
    <property type="term" value="C:mitochondrion"/>
    <property type="evidence" value="ECO:0007669"/>
    <property type="project" value="TreeGrafter"/>
</dbReference>
<comment type="cofactor">
    <cofactor evidence="1">
        <name>pyridoxal 5'-phosphate</name>
        <dbReference type="ChEBI" id="CHEBI:597326"/>
    </cofactor>
</comment>
<dbReference type="GO" id="GO:0006567">
    <property type="term" value="P:L-threonine catabolic process"/>
    <property type="evidence" value="ECO:0007669"/>
    <property type="project" value="InterPro"/>
</dbReference>
<dbReference type="InterPro" id="IPR011282">
    <property type="entry name" value="2am3keto_CoA_ligase"/>
</dbReference>
<evidence type="ECO:0000256" key="4">
    <source>
        <dbReference type="ARBA" id="ARBA00022898"/>
    </source>
</evidence>
<dbReference type="CDD" id="cd06454">
    <property type="entry name" value="KBL_like"/>
    <property type="match status" value="1"/>
</dbReference>
<name>G0U1J6_TRYVY</name>
<dbReference type="EC" id="2.3.1.29" evidence="7"/>
<dbReference type="PANTHER" id="PTHR13693:SF102">
    <property type="entry name" value="2-AMINO-3-KETOBUTYRATE COENZYME A LIGASE, MITOCHONDRIAL"/>
    <property type="match status" value="1"/>
</dbReference>
<feature type="domain" description="Aminotransferase class I/classII large" evidence="11">
    <location>
        <begin position="52"/>
        <end position="395"/>
    </location>
</feature>
<evidence type="ECO:0000256" key="2">
    <source>
        <dbReference type="ARBA" id="ARBA00008392"/>
    </source>
</evidence>
<gene>
    <name evidence="12" type="ORF">TVY486_0805600</name>
</gene>
<dbReference type="Pfam" id="PF00155">
    <property type="entry name" value="Aminotran_1_2"/>
    <property type="match status" value="1"/>
</dbReference>
<sequence>MFYSSCRHASSVLRSVAAAHVAAAVETGTYKAERVITSRQSSVITVQTAKEPVLNFCANNYLGLADHPMVIQAAKETLDTHGYGLASVRFICGTTNLHKQLENIMTEFLGMEDTILYPSCFDANAGLFEALLSEEDAVISDALNHASIIDGVRLCKAERHRYAHLDMEVLEKCLQQTQGKRIRLIVTDGVFSMDGDVAPLDRIVDLAEKYNANIMVDDSHATGFMGPGGRGTPALFGVCDKIDIVNTTLGKALGGASGGLSASCKEVVDAQRQKGRPYLFSNTIAPMVVGGTIKVMELLRTSSEALRHLQENTRLFRTEMKKAGFTLSGHEECPIVPVMLYDARVASEFAHRMMSQGIYVTAFSYPVVPKGQARIRVQLSAAHKTAEVDRAIEAFKRIKKELGV</sequence>
<evidence type="ECO:0000256" key="1">
    <source>
        <dbReference type="ARBA" id="ARBA00001933"/>
    </source>
</evidence>
<evidence type="ECO:0000256" key="9">
    <source>
        <dbReference type="ARBA" id="ARBA00075633"/>
    </source>
</evidence>
<dbReference type="GO" id="GO:0030170">
    <property type="term" value="F:pyridoxal phosphate binding"/>
    <property type="evidence" value="ECO:0007669"/>
    <property type="project" value="InterPro"/>
</dbReference>
<dbReference type="Gene3D" id="3.40.640.10">
    <property type="entry name" value="Type I PLP-dependent aspartate aminotransferase-like (Major domain)"/>
    <property type="match status" value="1"/>
</dbReference>